<protein>
    <submittedName>
        <fullName evidence="1">Uncharacterized protein</fullName>
    </submittedName>
</protein>
<dbReference type="AlphaFoldDB" id="A0A0C3CJE3"/>
<proteinExistence type="predicted"/>
<sequence>MTSVLAESIHAISTSPDLTKWDMDVVWTLAQTCFTWREIVKGILTLAFAIGGEFEEERVEYSDSEFFHLVQIKIYQLRSFGERSREPLRTDLSSHPIIIQDSCPLNRCYSLYLTSTALRHFFSQSGDLSIAAHANIVDALRVSLELSAQIKPIGLAVILSETLKREILVLEFGEYWVQGGN</sequence>
<organism evidence="1 2">
    <name type="scientific">Piloderma croceum (strain F 1598)</name>
    <dbReference type="NCBI Taxonomy" id="765440"/>
    <lineage>
        <taxon>Eukaryota</taxon>
        <taxon>Fungi</taxon>
        <taxon>Dikarya</taxon>
        <taxon>Basidiomycota</taxon>
        <taxon>Agaricomycotina</taxon>
        <taxon>Agaricomycetes</taxon>
        <taxon>Agaricomycetidae</taxon>
        <taxon>Atheliales</taxon>
        <taxon>Atheliaceae</taxon>
        <taxon>Piloderma</taxon>
    </lineage>
</organism>
<dbReference type="InParanoid" id="A0A0C3CJE3"/>
<accession>A0A0C3CJE3</accession>
<keyword evidence="2" id="KW-1185">Reference proteome</keyword>
<reference evidence="1 2" key="1">
    <citation type="submission" date="2014-04" db="EMBL/GenBank/DDBJ databases">
        <authorList>
            <consortium name="DOE Joint Genome Institute"/>
            <person name="Kuo A."/>
            <person name="Tarkka M."/>
            <person name="Buscot F."/>
            <person name="Kohler A."/>
            <person name="Nagy L.G."/>
            <person name="Floudas D."/>
            <person name="Copeland A."/>
            <person name="Barry K.W."/>
            <person name="Cichocki N."/>
            <person name="Veneault-Fourrey C."/>
            <person name="LaButti K."/>
            <person name="Lindquist E.A."/>
            <person name="Lipzen A."/>
            <person name="Lundell T."/>
            <person name="Morin E."/>
            <person name="Murat C."/>
            <person name="Sun H."/>
            <person name="Tunlid A."/>
            <person name="Henrissat B."/>
            <person name="Grigoriev I.V."/>
            <person name="Hibbett D.S."/>
            <person name="Martin F."/>
            <person name="Nordberg H.P."/>
            <person name="Cantor M.N."/>
            <person name="Hua S.X."/>
        </authorList>
    </citation>
    <scope>NUCLEOTIDE SEQUENCE [LARGE SCALE GENOMIC DNA]</scope>
    <source>
        <strain evidence="1 2">F 1598</strain>
    </source>
</reference>
<dbReference type="EMBL" id="KN832974">
    <property type="protein sequence ID" value="KIM89842.1"/>
    <property type="molecule type" value="Genomic_DNA"/>
</dbReference>
<dbReference type="HOGENOM" id="CLU_1489529_0_0_1"/>
<reference evidence="2" key="2">
    <citation type="submission" date="2015-01" db="EMBL/GenBank/DDBJ databases">
        <title>Evolutionary Origins and Diversification of the Mycorrhizal Mutualists.</title>
        <authorList>
            <consortium name="DOE Joint Genome Institute"/>
            <consortium name="Mycorrhizal Genomics Consortium"/>
            <person name="Kohler A."/>
            <person name="Kuo A."/>
            <person name="Nagy L.G."/>
            <person name="Floudas D."/>
            <person name="Copeland A."/>
            <person name="Barry K.W."/>
            <person name="Cichocki N."/>
            <person name="Veneault-Fourrey C."/>
            <person name="LaButti K."/>
            <person name="Lindquist E.A."/>
            <person name="Lipzen A."/>
            <person name="Lundell T."/>
            <person name="Morin E."/>
            <person name="Murat C."/>
            <person name="Riley R."/>
            <person name="Ohm R."/>
            <person name="Sun H."/>
            <person name="Tunlid A."/>
            <person name="Henrissat B."/>
            <person name="Grigoriev I.V."/>
            <person name="Hibbett D.S."/>
            <person name="Martin F."/>
        </authorList>
    </citation>
    <scope>NUCLEOTIDE SEQUENCE [LARGE SCALE GENOMIC DNA]</scope>
    <source>
        <strain evidence="2">F 1598</strain>
    </source>
</reference>
<evidence type="ECO:0000313" key="2">
    <source>
        <dbReference type="Proteomes" id="UP000054166"/>
    </source>
</evidence>
<name>A0A0C3CJE3_PILCF</name>
<evidence type="ECO:0000313" key="1">
    <source>
        <dbReference type="EMBL" id="KIM89842.1"/>
    </source>
</evidence>
<dbReference type="Proteomes" id="UP000054166">
    <property type="component" value="Unassembled WGS sequence"/>
</dbReference>
<gene>
    <name evidence="1" type="ORF">PILCRDRAFT_812639</name>
</gene>
<dbReference type="OrthoDB" id="2999415at2759"/>